<dbReference type="EMBL" id="NUVX01000149">
    <property type="protein sequence ID" value="PFJ24065.1"/>
    <property type="molecule type" value="Genomic_DNA"/>
</dbReference>
<evidence type="ECO:0000313" key="4">
    <source>
        <dbReference type="Proteomes" id="UP000224003"/>
    </source>
</evidence>
<reference evidence="3 4" key="1">
    <citation type="submission" date="2017-09" db="EMBL/GenBank/DDBJ databases">
        <title>Large-scale bioinformatics analysis of Bacillus genomes uncovers conserved roles of natural products in bacterial physiology.</title>
        <authorList>
            <consortium name="Agbiome Team Llc"/>
            <person name="Bleich R.M."/>
            <person name="Grubbs K.J."/>
            <person name="Santa Maria K.C."/>
            <person name="Allen S.E."/>
            <person name="Farag S."/>
            <person name="Shank E.A."/>
            <person name="Bowers A."/>
        </authorList>
    </citation>
    <scope>NUCLEOTIDE SEQUENCE [LARGE SCALE GENOMIC DNA]</scope>
    <source>
        <strain evidence="3 4">AFS085496</strain>
    </source>
</reference>
<evidence type="ECO:0000313" key="3">
    <source>
        <dbReference type="EMBL" id="PFJ24065.1"/>
    </source>
</evidence>
<feature type="coiled-coil region" evidence="1">
    <location>
        <begin position="23"/>
        <end position="124"/>
    </location>
</feature>
<protein>
    <recommendedName>
        <fullName evidence="5">Peptidase M23</fullName>
    </recommendedName>
</protein>
<name>A0A9X6WFM5_BACTU</name>
<proteinExistence type="predicted"/>
<comment type="caution">
    <text evidence="3">The sequence shown here is derived from an EMBL/GenBank/DDBJ whole genome shotgun (WGS) entry which is preliminary data.</text>
</comment>
<dbReference type="SUPFAM" id="SSF57997">
    <property type="entry name" value="Tropomyosin"/>
    <property type="match status" value="1"/>
</dbReference>
<dbReference type="AlphaFoldDB" id="A0A9X6WFM5"/>
<sequence>MNKYKKAHTLAFSFGITLLLVSQTAHAENIKELQDKKLQLQQQANDSANTKEQLQQELNQVESEIQTLEMKLATLTKELDSTNKEITMKETSIRNTGREINKILNVIKEKQIDLEQKKAKLEQNLKLMYSSGNVQFL</sequence>
<dbReference type="RefSeq" id="WP_142329440.1">
    <property type="nucleotide sequence ID" value="NZ_NUVX01000149.1"/>
</dbReference>
<gene>
    <name evidence="3" type="ORF">COJ15_36850</name>
</gene>
<dbReference type="Gene3D" id="6.10.250.3150">
    <property type="match status" value="1"/>
</dbReference>
<feature type="signal peptide" evidence="2">
    <location>
        <begin position="1"/>
        <end position="27"/>
    </location>
</feature>
<evidence type="ECO:0000256" key="1">
    <source>
        <dbReference type="SAM" id="Coils"/>
    </source>
</evidence>
<evidence type="ECO:0008006" key="5">
    <source>
        <dbReference type="Google" id="ProtNLM"/>
    </source>
</evidence>
<organism evidence="3 4">
    <name type="scientific">Bacillus thuringiensis</name>
    <dbReference type="NCBI Taxonomy" id="1428"/>
    <lineage>
        <taxon>Bacteria</taxon>
        <taxon>Bacillati</taxon>
        <taxon>Bacillota</taxon>
        <taxon>Bacilli</taxon>
        <taxon>Bacillales</taxon>
        <taxon>Bacillaceae</taxon>
        <taxon>Bacillus</taxon>
        <taxon>Bacillus cereus group</taxon>
    </lineage>
</organism>
<keyword evidence="2" id="KW-0732">Signal</keyword>
<feature type="non-terminal residue" evidence="3">
    <location>
        <position position="137"/>
    </location>
</feature>
<feature type="chain" id="PRO_5040921583" description="Peptidase M23" evidence="2">
    <location>
        <begin position="28"/>
        <end position="137"/>
    </location>
</feature>
<accession>A0A9X6WFM5</accession>
<evidence type="ECO:0000256" key="2">
    <source>
        <dbReference type="SAM" id="SignalP"/>
    </source>
</evidence>
<keyword evidence="1" id="KW-0175">Coiled coil</keyword>
<dbReference type="Proteomes" id="UP000224003">
    <property type="component" value="Unassembled WGS sequence"/>
</dbReference>